<dbReference type="PANTHER" id="PTHR23501:SF198">
    <property type="entry name" value="AZOLE RESISTANCE PROTEIN 1-RELATED"/>
    <property type="match status" value="1"/>
</dbReference>
<evidence type="ECO:0000256" key="1">
    <source>
        <dbReference type="ARBA" id="ARBA00004141"/>
    </source>
</evidence>
<accession>A0A8H4REK3</accession>
<proteinExistence type="predicted"/>
<evidence type="ECO:0000256" key="5">
    <source>
        <dbReference type="SAM" id="Phobius"/>
    </source>
</evidence>
<name>A0A8H4REK3_9HELO</name>
<reference evidence="6 7" key="1">
    <citation type="submission" date="2020-03" db="EMBL/GenBank/DDBJ databases">
        <title>Draft Genome Sequence of Cudoniella acicularis.</title>
        <authorList>
            <person name="Buettner E."/>
            <person name="Kellner H."/>
        </authorList>
    </citation>
    <scope>NUCLEOTIDE SEQUENCE [LARGE SCALE GENOMIC DNA]</scope>
    <source>
        <strain evidence="6 7">DSM 108380</strain>
    </source>
</reference>
<dbReference type="InterPro" id="IPR036259">
    <property type="entry name" value="MFS_trans_sf"/>
</dbReference>
<evidence type="ECO:0000256" key="4">
    <source>
        <dbReference type="ARBA" id="ARBA00023136"/>
    </source>
</evidence>
<dbReference type="Proteomes" id="UP000566819">
    <property type="component" value="Unassembled WGS sequence"/>
</dbReference>
<dbReference type="PANTHER" id="PTHR23501">
    <property type="entry name" value="MAJOR FACILITATOR SUPERFAMILY"/>
    <property type="match status" value="1"/>
</dbReference>
<dbReference type="EMBL" id="JAAMPI010000779">
    <property type="protein sequence ID" value="KAF4628670.1"/>
    <property type="molecule type" value="Genomic_DNA"/>
</dbReference>
<keyword evidence="4 5" id="KW-0472">Membrane</keyword>
<feature type="transmembrane region" description="Helical" evidence="5">
    <location>
        <begin position="296"/>
        <end position="314"/>
    </location>
</feature>
<keyword evidence="3 5" id="KW-1133">Transmembrane helix</keyword>
<comment type="caution">
    <text evidence="6">The sequence shown here is derived from an EMBL/GenBank/DDBJ whole genome shotgun (WGS) entry which is preliminary data.</text>
</comment>
<comment type="subcellular location">
    <subcellularLocation>
        <location evidence="1">Membrane</location>
        <topology evidence="1">Multi-pass membrane protein</topology>
    </subcellularLocation>
</comment>
<dbReference type="GO" id="GO:0022857">
    <property type="term" value="F:transmembrane transporter activity"/>
    <property type="evidence" value="ECO:0007669"/>
    <property type="project" value="TreeGrafter"/>
</dbReference>
<dbReference type="Gene3D" id="1.20.1250.20">
    <property type="entry name" value="MFS general substrate transporter like domains"/>
    <property type="match status" value="1"/>
</dbReference>
<dbReference type="OrthoDB" id="10021397at2759"/>
<keyword evidence="2 5" id="KW-0812">Transmembrane</keyword>
<feature type="transmembrane region" description="Helical" evidence="5">
    <location>
        <begin position="63"/>
        <end position="88"/>
    </location>
</feature>
<protein>
    <recommendedName>
        <fullName evidence="8">Major facilitator superfamily (MFS) profile domain-containing protein</fullName>
    </recommendedName>
</protein>
<dbReference type="SUPFAM" id="SSF103473">
    <property type="entry name" value="MFS general substrate transporter"/>
    <property type="match status" value="1"/>
</dbReference>
<evidence type="ECO:0000313" key="6">
    <source>
        <dbReference type="EMBL" id="KAF4628670.1"/>
    </source>
</evidence>
<evidence type="ECO:0008006" key="8">
    <source>
        <dbReference type="Google" id="ProtNLM"/>
    </source>
</evidence>
<organism evidence="6 7">
    <name type="scientific">Cudoniella acicularis</name>
    <dbReference type="NCBI Taxonomy" id="354080"/>
    <lineage>
        <taxon>Eukaryota</taxon>
        <taxon>Fungi</taxon>
        <taxon>Dikarya</taxon>
        <taxon>Ascomycota</taxon>
        <taxon>Pezizomycotina</taxon>
        <taxon>Leotiomycetes</taxon>
        <taxon>Helotiales</taxon>
        <taxon>Tricladiaceae</taxon>
        <taxon>Cudoniella</taxon>
    </lineage>
</organism>
<feature type="transmembrane region" description="Helical" evidence="5">
    <location>
        <begin position="158"/>
        <end position="176"/>
    </location>
</feature>
<feature type="transmembrane region" description="Helical" evidence="5">
    <location>
        <begin position="132"/>
        <end position="152"/>
    </location>
</feature>
<sequence length="321" mass="34109">MAESTEKSQFSQEKIEADVEFIQTAAANSPLSTAEPFSKGDHENVAETDPPISAIQYPSGLRLLLLTIGLMAMVLTVALDNYIISTAIPRLTSDFKSLNLVGWTIGVLVYYLPFYFQSILGHSATSSGILTLPYIMALLITPMIAGAMITIVGYYIPFLYVGSAIATAGAALLFTLDQTSRPGQYIGYQFLAAFGAGLCRQIPFTAVPMSVPPTELATASALVAFCNSLGPVLAITIGQAIFTNEFAQQLAQIPGVDVNAIVTSSNILNLEKIVPPQLFHGVIDAMSLALTRTLSLAIPSAAAAFLCCFGLKWVKGKGKTK</sequence>
<keyword evidence="7" id="KW-1185">Reference proteome</keyword>
<evidence type="ECO:0000256" key="2">
    <source>
        <dbReference type="ARBA" id="ARBA00022692"/>
    </source>
</evidence>
<evidence type="ECO:0000313" key="7">
    <source>
        <dbReference type="Proteomes" id="UP000566819"/>
    </source>
</evidence>
<feature type="transmembrane region" description="Helical" evidence="5">
    <location>
        <begin position="188"/>
        <end position="206"/>
    </location>
</feature>
<feature type="transmembrane region" description="Helical" evidence="5">
    <location>
        <begin position="100"/>
        <end position="120"/>
    </location>
</feature>
<dbReference type="AlphaFoldDB" id="A0A8H4REK3"/>
<gene>
    <name evidence="6" type="ORF">G7Y89_g9486</name>
</gene>
<dbReference type="GO" id="GO:0005886">
    <property type="term" value="C:plasma membrane"/>
    <property type="evidence" value="ECO:0007669"/>
    <property type="project" value="TreeGrafter"/>
</dbReference>
<evidence type="ECO:0000256" key="3">
    <source>
        <dbReference type="ARBA" id="ARBA00022989"/>
    </source>
</evidence>